<evidence type="ECO:0000313" key="2">
    <source>
        <dbReference type="EMBL" id="MBT1695768.1"/>
    </source>
</evidence>
<dbReference type="PROSITE" id="PS51257">
    <property type="entry name" value="PROKAR_LIPOPROTEIN"/>
    <property type="match status" value="1"/>
</dbReference>
<proteinExistence type="predicted"/>
<dbReference type="AlphaFoldDB" id="A0AAP2GLF4"/>
<comment type="caution">
    <text evidence="2">The sequence shown here is derived from an EMBL/GenBank/DDBJ whole genome shotgun (WGS) entry which is preliminary data.</text>
</comment>
<dbReference type="RefSeq" id="WP_254160446.1">
    <property type="nucleotide sequence ID" value="NZ_JAHESF010000002.1"/>
</dbReference>
<dbReference type="InterPro" id="IPR029058">
    <property type="entry name" value="AB_hydrolase_fold"/>
</dbReference>
<name>A0AAP2GLF4_9BACT</name>
<dbReference type="InterPro" id="IPR005152">
    <property type="entry name" value="Lipase_secreted"/>
</dbReference>
<dbReference type="GO" id="GO:0016042">
    <property type="term" value="P:lipid catabolic process"/>
    <property type="evidence" value="ECO:0007669"/>
    <property type="project" value="InterPro"/>
</dbReference>
<dbReference type="PANTHER" id="PTHR34853:SF1">
    <property type="entry name" value="LIPASE 5"/>
    <property type="match status" value="1"/>
</dbReference>
<protein>
    <submittedName>
        <fullName evidence="2">Prolyl oligopeptidase family serine peptidase</fullName>
    </submittedName>
</protein>
<dbReference type="Gene3D" id="1.10.260.160">
    <property type="match status" value="1"/>
</dbReference>
<dbReference type="EMBL" id="JAHESF010000002">
    <property type="protein sequence ID" value="MBT1695768.1"/>
    <property type="molecule type" value="Genomic_DNA"/>
</dbReference>
<keyword evidence="3" id="KW-1185">Reference proteome</keyword>
<evidence type="ECO:0000256" key="1">
    <source>
        <dbReference type="SAM" id="SignalP"/>
    </source>
</evidence>
<dbReference type="Pfam" id="PF03583">
    <property type="entry name" value="LIP"/>
    <property type="match status" value="1"/>
</dbReference>
<dbReference type="GO" id="GO:0004806">
    <property type="term" value="F:triacylglycerol lipase activity"/>
    <property type="evidence" value="ECO:0007669"/>
    <property type="project" value="InterPro"/>
</dbReference>
<sequence>MIKTPSITRLLFFSITWFVIACSDDNNPPPVVEKVLVESVKIESRTAQQLKTLVQFSGRDIDPSIMKYNVNTYRVTYKTTYKGDEIVASGVIALPFTTDQVGMVSVQHGTIVQQTDAPSAQGAGSFDLVVYAAMASSGFIVVVPDMIGFGQSKNIFHPYYVEEAIAQAIVDNVRAAAELAEDDDVSFNNRLFLAGYSEGGYATMAAHKAIEAEPIKDIDLVASFPAAGGYDIQAMQHYIFNQDQYPQPYYLAYVARSYQLYYEKSGLLADFFNEPYVSRIPNLFDGITSAGNINVQLSNRMGELIREDLRLNLDTDTRYAYIRNAFAENSLTDWAPSIPMYMYHGQQDTTVPYENSVTTYQKLIANGTSAETLKFIPLPGKDHTTGIDPYIDDVIKKMQQLK</sequence>
<organism evidence="2 3">
    <name type="scientific">Chryseosolibacter histidini</name>
    <dbReference type="NCBI Taxonomy" id="2782349"/>
    <lineage>
        <taxon>Bacteria</taxon>
        <taxon>Pseudomonadati</taxon>
        <taxon>Bacteroidota</taxon>
        <taxon>Cytophagia</taxon>
        <taxon>Cytophagales</taxon>
        <taxon>Chryseotaleaceae</taxon>
        <taxon>Chryseosolibacter</taxon>
    </lineage>
</organism>
<dbReference type="SUPFAM" id="SSF53474">
    <property type="entry name" value="alpha/beta-Hydrolases"/>
    <property type="match status" value="1"/>
</dbReference>
<accession>A0AAP2GLF4</accession>
<evidence type="ECO:0000313" key="3">
    <source>
        <dbReference type="Proteomes" id="UP001319200"/>
    </source>
</evidence>
<feature type="chain" id="PRO_5042823142" evidence="1">
    <location>
        <begin position="22"/>
        <end position="402"/>
    </location>
</feature>
<feature type="signal peptide" evidence="1">
    <location>
        <begin position="1"/>
        <end position="21"/>
    </location>
</feature>
<dbReference type="PIRSF" id="PIRSF029171">
    <property type="entry name" value="Esterase_LipA"/>
    <property type="match status" value="1"/>
</dbReference>
<gene>
    <name evidence="2" type="ORF">KK083_02690</name>
</gene>
<dbReference type="Proteomes" id="UP001319200">
    <property type="component" value="Unassembled WGS sequence"/>
</dbReference>
<dbReference type="Gene3D" id="3.40.50.1820">
    <property type="entry name" value="alpha/beta hydrolase"/>
    <property type="match status" value="1"/>
</dbReference>
<dbReference type="PANTHER" id="PTHR34853">
    <property type="match status" value="1"/>
</dbReference>
<reference evidence="2 3" key="1">
    <citation type="submission" date="2021-05" db="EMBL/GenBank/DDBJ databases">
        <title>A Polyphasic approach of four new species of the genus Ohtaekwangia: Ohtaekwangia histidinii sp. nov., Ohtaekwangia cretensis sp. nov., Ohtaekwangia indiensis sp. nov., Ohtaekwangia reichenbachii sp. nov. from diverse environment.</title>
        <authorList>
            <person name="Octaviana S."/>
        </authorList>
    </citation>
    <scope>NUCLEOTIDE SEQUENCE [LARGE SCALE GENOMIC DNA]</scope>
    <source>
        <strain evidence="2 3">PWU4</strain>
    </source>
</reference>
<keyword evidence="1" id="KW-0732">Signal</keyword>